<comment type="function">
    <text evidence="1 12">Exerts its effect at some terminal stage of cytochrome c oxidase synthesis, probably by being involved in the insertion of the copper B into subunit I.</text>
</comment>
<dbReference type="PANTHER" id="PTHR21320:SF3">
    <property type="entry name" value="CYTOCHROME C OXIDASE ASSEMBLY PROTEIN COX11, MITOCHONDRIAL-RELATED"/>
    <property type="match status" value="1"/>
</dbReference>
<dbReference type="AlphaFoldDB" id="A0A8J7CJP6"/>
<evidence type="ECO:0000313" key="14">
    <source>
        <dbReference type="Proteomes" id="UP000609121"/>
    </source>
</evidence>
<keyword evidence="7 12" id="KW-0812">Transmembrane</keyword>
<evidence type="ECO:0000256" key="8">
    <source>
        <dbReference type="ARBA" id="ARBA00022968"/>
    </source>
</evidence>
<comment type="subcellular location">
    <subcellularLocation>
        <location evidence="2 12">Cell inner membrane</location>
        <topology evidence="2 12">Single-pass type II membrane protein</topology>
        <orientation evidence="2 12">Periplasmic side</orientation>
    </subcellularLocation>
</comment>
<evidence type="ECO:0000256" key="12">
    <source>
        <dbReference type="HAMAP-Rule" id="MF_00155"/>
    </source>
</evidence>
<keyword evidence="10 12" id="KW-0186">Copper</keyword>
<feature type="topological domain" description="Cytoplasmic" evidence="12">
    <location>
        <begin position="1"/>
        <end position="7"/>
    </location>
</feature>
<keyword evidence="8 12" id="KW-0735">Signal-anchor</keyword>
<evidence type="ECO:0000256" key="6">
    <source>
        <dbReference type="ARBA" id="ARBA00022519"/>
    </source>
</evidence>
<evidence type="ECO:0000256" key="11">
    <source>
        <dbReference type="ARBA" id="ARBA00023136"/>
    </source>
</evidence>
<dbReference type="Proteomes" id="UP000609121">
    <property type="component" value="Unassembled WGS sequence"/>
</dbReference>
<keyword evidence="11 12" id="KW-0472">Membrane</keyword>
<evidence type="ECO:0000256" key="1">
    <source>
        <dbReference type="ARBA" id="ARBA00004007"/>
    </source>
</evidence>
<evidence type="ECO:0000256" key="9">
    <source>
        <dbReference type="ARBA" id="ARBA00022989"/>
    </source>
</evidence>
<keyword evidence="5 12" id="KW-1003">Cell membrane</keyword>
<evidence type="ECO:0000256" key="10">
    <source>
        <dbReference type="ARBA" id="ARBA00023008"/>
    </source>
</evidence>
<sequence length="195" mass="21500">MRLDGPRRTLAATIGTVLFMGAMAWASVPFYRWFCAVTGFGGTTGVAEAAPDHALEQEITIRFDASKDRGMPWDFRPLQREMTLKIGETGLAFYEAVNPTDRTIAGSATYNVAPYEAGGFFTKIDCFCFTEQVLEPGQRVDMPVTFYVDPEIVADRDAKYVHTITLSYTFYETGLPDDRAEAVPDIPQGTTPQGG</sequence>
<keyword evidence="6 12" id="KW-0997">Cell inner membrane</keyword>
<evidence type="ECO:0000256" key="5">
    <source>
        <dbReference type="ARBA" id="ARBA00022475"/>
    </source>
</evidence>
<gene>
    <name evidence="12" type="primary">ctaG</name>
    <name evidence="13" type="ORF">ICN82_06150</name>
</gene>
<comment type="similarity">
    <text evidence="3 12">Belongs to the COX11/CtaG family.</text>
</comment>
<dbReference type="SUPFAM" id="SSF110111">
    <property type="entry name" value="Ctag/Cox11"/>
    <property type="match status" value="1"/>
</dbReference>
<dbReference type="Pfam" id="PF04442">
    <property type="entry name" value="CtaG_Cox11"/>
    <property type="match status" value="1"/>
</dbReference>
<accession>A0A8J7CJP6</accession>
<dbReference type="PANTHER" id="PTHR21320">
    <property type="entry name" value="CYTOCHROME C OXIDASE ASSEMBLY PROTEIN COX11-RELATED"/>
    <property type="match status" value="1"/>
</dbReference>
<feature type="topological domain" description="Periplasmic" evidence="12">
    <location>
        <begin position="28"/>
        <end position="195"/>
    </location>
</feature>
<organism evidence="13 14">
    <name type="scientific">Mangrovicoccus algicola</name>
    <dbReference type="NCBI Taxonomy" id="2771008"/>
    <lineage>
        <taxon>Bacteria</taxon>
        <taxon>Pseudomonadati</taxon>
        <taxon>Pseudomonadota</taxon>
        <taxon>Alphaproteobacteria</taxon>
        <taxon>Rhodobacterales</taxon>
        <taxon>Paracoccaceae</taxon>
        <taxon>Mangrovicoccus</taxon>
    </lineage>
</organism>
<evidence type="ECO:0000256" key="4">
    <source>
        <dbReference type="ARBA" id="ARBA00015384"/>
    </source>
</evidence>
<dbReference type="EMBL" id="JACVXA010000012">
    <property type="protein sequence ID" value="MBE3637786.1"/>
    <property type="molecule type" value="Genomic_DNA"/>
</dbReference>
<evidence type="ECO:0000313" key="13">
    <source>
        <dbReference type="EMBL" id="MBE3637786.1"/>
    </source>
</evidence>
<dbReference type="PIRSF" id="PIRSF005413">
    <property type="entry name" value="COX11"/>
    <property type="match status" value="1"/>
</dbReference>
<proteinExistence type="inferred from homology"/>
<dbReference type="GO" id="GO:0008535">
    <property type="term" value="P:respiratory chain complex IV assembly"/>
    <property type="evidence" value="ECO:0007669"/>
    <property type="project" value="UniProtKB-UniRule"/>
</dbReference>
<evidence type="ECO:0000256" key="3">
    <source>
        <dbReference type="ARBA" id="ARBA00009620"/>
    </source>
</evidence>
<dbReference type="Gene3D" id="2.60.370.10">
    <property type="entry name" value="Ctag/Cox11"/>
    <property type="match status" value="1"/>
</dbReference>
<protein>
    <recommendedName>
        <fullName evidence="4 12">Cytochrome c oxidase assembly protein CtaG</fullName>
    </recommendedName>
</protein>
<name>A0A8J7CJP6_9RHOB</name>
<dbReference type="InterPro" id="IPR023471">
    <property type="entry name" value="CtaG/Cox11_dom_sf"/>
</dbReference>
<dbReference type="FunFam" id="2.60.370.10:FF:000001">
    <property type="entry name" value="COX11 cytochrome c oxidase assembly homolog"/>
    <property type="match status" value="1"/>
</dbReference>
<evidence type="ECO:0000256" key="2">
    <source>
        <dbReference type="ARBA" id="ARBA00004382"/>
    </source>
</evidence>
<dbReference type="NCBIfam" id="NF003465">
    <property type="entry name" value="PRK05089.1"/>
    <property type="match status" value="1"/>
</dbReference>
<dbReference type="GO" id="GO:0005507">
    <property type="term" value="F:copper ion binding"/>
    <property type="evidence" value="ECO:0007669"/>
    <property type="project" value="InterPro"/>
</dbReference>
<comment type="caution">
    <text evidence="13">The sequence shown here is derived from an EMBL/GenBank/DDBJ whole genome shotgun (WGS) entry which is preliminary data.</text>
</comment>
<reference evidence="13" key="1">
    <citation type="submission" date="2020-09" db="EMBL/GenBank/DDBJ databases">
        <title>A novel bacterium of genus Mangrovicoccus, isolated from South China Sea.</title>
        <authorList>
            <person name="Huang H."/>
            <person name="Mo K."/>
            <person name="Hu Y."/>
        </authorList>
    </citation>
    <scope>NUCLEOTIDE SEQUENCE</scope>
    <source>
        <strain evidence="13">HB182678</strain>
    </source>
</reference>
<dbReference type="InterPro" id="IPR007533">
    <property type="entry name" value="Cyt_c_oxidase_assmbl_CtaG"/>
</dbReference>
<dbReference type="HAMAP" id="MF_00155">
    <property type="entry name" value="CtaG"/>
    <property type="match status" value="1"/>
</dbReference>
<keyword evidence="14" id="KW-1185">Reference proteome</keyword>
<dbReference type="GO" id="GO:0005886">
    <property type="term" value="C:plasma membrane"/>
    <property type="evidence" value="ECO:0007669"/>
    <property type="project" value="UniProtKB-SubCell"/>
</dbReference>
<dbReference type="RefSeq" id="WP_193180785.1">
    <property type="nucleotide sequence ID" value="NZ_JACVXA010000012.1"/>
</dbReference>
<keyword evidence="9 12" id="KW-1133">Transmembrane helix</keyword>
<evidence type="ECO:0000256" key="7">
    <source>
        <dbReference type="ARBA" id="ARBA00022692"/>
    </source>
</evidence>